<dbReference type="EMBL" id="VHSH01000012">
    <property type="protein sequence ID" value="TQV72437.1"/>
    <property type="molecule type" value="Genomic_DNA"/>
</dbReference>
<evidence type="ECO:0000313" key="2">
    <source>
        <dbReference type="EMBL" id="TQV72437.1"/>
    </source>
</evidence>
<accession>A0A545T5C0</accession>
<dbReference type="Gene3D" id="2.40.10.220">
    <property type="entry name" value="predicted glycosyltransferase like domains"/>
    <property type="match status" value="1"/>
</dbReference>
<keyword evidence="3" id="KW-1185">Reference proteome</keyword>
<dbReference type="OrthoDB" id="7210926at2"/>
<name>A0A545T5C0_9PROT</name>
<feature type="domain" description="PilZ" evidence="1">
    <location>
        <begin position="18"/>
        <end position="103"/>
    </location>
</feature>
<dbReference type="AlphaFoldDB" id="A0A545T5C0"/>
<dbReference type="Pfam" id="PF07238">
    <property type="entry name" value="PilZ"/>
    <property type="match status" value="1"/>
</dbReference>
<dbReference type="InterPro" id="IPR009875">
    <property type="entry name" value="PilZ_domain"/>
</dbReference>
<evidence type="ECO:0000313" key="3">
    <source>
        <dbReference type="Proteomes" id="UP000315252"/>
    </source>
</evidence>
<evidence type="ECO:0000259" key="1">
    <source>
        <dbReference type="Pfam" id="PF07238"/>
    </source>
</evidence>
<comment type="caution">
    <text evidence="2">The sequence shown here is derived from an EMBL/GenBank/DDBJ whole genome shotgun (WGS) entry which is preliminary data.</text>
</comment>
<dbReference type="GO" id="GO:0035438">
    <property type="term" value="F:cyclic-di-GMP binding"/>
    <property type="evidence" value="ECO:0007669"/>
    <property type="project" value="InterPro"/>
</dbReference>
<organism evidence="2 3">
    <name type="scientific">Denitrobaculum tricleocarpae</name>
    <dbReference type="NCBI Taxonomy" id="2591009"/>
    <lineage>
        <taxon>Bacteria</taxon>
        <taxon>Pseudomonadati</taxon>
        <taxon>Pseudomonadota</taxon>
        <taxon>Alphaproteobacteria</taxon>
        <taxon>Rhodospirillales</taxon>
        <taxon>Rhodospirillaceae</taxon>
        <taxon>Denitrobaculum</taxon>
    </lineage>
</organism>
<reference evidence="2 3" key="1">
    <citation type="submission" date="2019-06" db="EMBL/GenBank/DDBJ databases">
        <title>Whole genome sequence for Rhodospirillaceae sp. R148.</title>
        <authorList>
            <person name="Wang G."/>
        </authorList>
    </citation>
    <scope>NUCLEOTIDE SEQUENCE [LARGE SCALE GENOMIC DNA]</scope>
    <source>
        <strain evidence="2 3">R148</strain>
    </source>
</reference>
<proteinExistence type="predicted"/>
<dbReference type="Proteomes" id="UP000315252">
    <property type="component" value="Unassembled WGS sequence"/>
</dbReference>
<sequence length="117" mass="12753">MAANDQYFQTLQEPRNAERRAFERACVLVSAQMSDPGETEQVTDCVVFDLSANGAKIRIARPLAGGPIKQLTLYGLVDFEVRPAWNHGGFAGLQFMAKPETVAETLAGVLPGRCLEL</sequence>
<dbReference type="SUPFAM" id="SSF141371">
    <property type="entry name" value="PilZ domain-like"/>
    <property type="match status" value="1"/>
</dbReference>
<gene>
    <name evidence="2" type="ORF">FKG95_25505</name>
</gene>
<protein>
    <submittedName>
        <fullName evidence="2">PilZ domain-containing protein</fullName>
    </submittedName>
</protein>
<dbReference type="RefSeq" id="WP_142899284.1">
    <property type="nucleotide sequence ID" value="NZ_ML660063.1"/>
</dbReference>